<protein>
    <submittedName>
        <fullName evidence="1">Uncharacterized protein</fullName>
    </submittedName>
</protein>
<evidence type="ECO:0000313" key="2">
    <source>
        <dbReference type="Proteomes" id="UP001153269"/>
    </source>
</evidence>
<dbReference type="EMBL" id="CADEAL010003402">
    <property type="protein sequence ID" value="CAB1444555.1"/>
    <property type="molecule type" value="Genomic_DNA"/>
</dbReference>
<name>A0A9N7Z013_PLEPL</name>
<dbReference type="Proteomes" id="UP001153269">
    <property type="component" value="Unassembled WGS sequence"/>
</dbReference>
<gene>
    <name evidence="1" type="ORF">PLEPLA_LOCUS32271</name>
</gene>
<accession>A0A9N7Z013</accession>
<comment type="caution">
    <text evidence="1">The sequence shown here is derived from an EMBL/GenBank/DDBJ whole genome shotgun (WGS) entry which is preliminary data.</text>
</comment>
<organism evidence="1 2">
    <name type="scientific">Pleuronectes platessa</name>
    <name type="common">European plaice</name>
    <dbReference type="NCBI Taxonomy" id="8262"/>
    <lineage>
        <taxon>Eukaryota</taxon>
        <taxon>Metazoa</taxon>
        <taxon>Chordata</taxon>
        <taxon>Craniata</taxon>
        <taxon>Vertebrata</taxon>
        <taxon>Euteleostomi</taxon>
        <taxon>Actinopterygii</taxon>
        <taxon>Neopterygii</taxon>
        <taxon>Teleostei</taxon>
        <taxon>Neoteleostei</taxon>
        <taxon>Acanthomorphata</taxon>
        <taxon>Carangaria</taxon>
        <taxon>Pleuronectiformes</taxon>
        <taxon>Pleuronectoidei</taxon>
        <taxon>Pleuronectidae</taxon>
        <taxon>Pleuronectes</taxon>
    </lineage>
</organism>
<evidence type="ECO:0000313" key="1">
    <source>
        <dbReference type="EMBL" id="CAB1444555.1"/>
    </source>
</evidence>
<sequence length="103" mass="11112">MAYEPTVSDKASTQQEFGSGLLCAGLHLERGALEGQLVASLSGLSSSSVLPLSPMRHEKLQQVDAVDQRTRAQLEGRAAALWLNISIGQEPEAFSIYEAIIDR</sequence>
<dbReference type="AlphaFoldDB" id="A0A9N7Z013"/>
<keyword evidence="2" id="KW-1185">Reference proteome</keyword>
<proteinExistence type="predicted"/>
<reference evidence="1" key="1">
    <citation type="submission" date="2020-03" db="EMBL/GenBank/DDBJ databases">
        <authorList>
            <person name="Weist P."/>
        </authorList>
    </citation>
    <scope>NUCLEOTIDE SEQUENCE</scope>
</reference>